<dbReference type="AlphaFoldDB" id="M9RRI2"/>
<dbReference type="STRING" id="391616.OA238_c30370"/>
<gene>
    <name evidence="2" type="ORF">OA238_c30370</name>
</gene>
<keyword evidence="1" id="KW-0812">Transmembrane</keyword>
<dbReference type="KEGG" id="oar:OA238_c30370"/>
<organism evidence="2 3">
    <name type="scientific">Octadecabacter arcticus 238</name>
    <dbReference type="NCBI Taxonomy" id="391616"/>
    <lineage>
        <taxon>Bacteria</taxon>
        <taxon>Pseudomonadati</taxon>
        <taxon>Pseudomonadota</taxon>
        <taxon>Alphaproteobacteria</taxon>
        <taxon>Rhodobacterales</taxon>
        <taxon>Roseobacteraceae</taxon>
        <taxon>Octadecabacter</taxon>
    </lineage>
</organism>
<keyword evidence="1" id="KW-0472">Membrane</keyword>
<name>M9RRI2_9RHOB</name>
<dbReference type="Proteomes" id="UP000004688">
    <property type="component" value="Chromosome"/>
</dbReference>
<feature type="transmembrane region" description="Helical" evidence="1">
    <location>
        <begin position="71"/>
        <end position="89"/>
    </location>
</feature>
<evidence type="ECO:0000313" key="2">
    <source>
        <dbReference type="EMBL" id="AGI73046.1"/>
    </source>
</evidence>
<reference evidence="2 3" key="1">
    <citation type="journal article" date="2013" name="PLoS ONE">
        <title>Poles Apart: Arctic and Antarctic Octadecabacter strains Share High Genome Plasticity and a New Type of Xanthorhodopsin.</title>
        <authorList>
            <person name="Vollmers J."/>
            <person name="Voget S."/>
            <person name="Dietrich S."/>
            <person name="Gollnow K."/>
            <person name="Smits M."/>
            <person name="Meyer K."/>
            <person name="Brinkhoff T."/>
            <person name="Simon M."/>
            <person name="Daniel R."/>
        </authorList>
    </citation>
    <scope>NUCLEOTIDE SEQUENCE [LARGE SCALE GENOMIC DNA]</scope>
    <source>
        <strain evidence="2 3">238</strain>
    </source>
</reference>
<keyword evidence="3" id="KW-1185">Reference proteome</keyword>
<evidence type="ECO:0000313" key="3">
    <source>
        <dbReference type="Proteomes" id="UP000004688"/>
    </source>
</evidence>
<keyword evidence="1" id="KW-1133">Transmembrane helix</keyword>
<feature type="transmembrane region" description="Helical" evidence="1">
    <location>
        <begin position="9"/>
        <end position="28"/>
    </location>
</feature>
<feature type="transmembrane region" description="Helical" evidence="1">
    <location>
        <begin position="96"/>
        <end position="120"/>
    </location>
</feature>
<dbReference type="RefSeq" id="WP_015496074.1">
    <property type="nucleotide sequence ID" value="NC_020908.1"/>
</dbReference>
<protein>
    <submittedName>
        <fullName evidence="2">Uncharacterized protein</fullName>
    </submittedName>
</protein>
<accession>M9RRI2</accession>
<dbReference type="EMBL" id="CP003742">
    <property type="protein sequence ID" value="AGI73046.1"/>
    <property type="molecule type" value="Genomic_DNA"/>
</dbReference>
<proteinExistence type="predicted"/>
<feature type="transmembrane region" description="Helical" evidence="1">
    <location>
        <begin position="132"/>
        <end position="155"/>
    </location>
</feature>
<sequence>MILQLRRGAGWTAIFAYLIMGAVLYFWVLPGADWLWLPDFHLTGYDAQSIAPFLDALSGPARDGYARVLGLYDRVFIVALAVWMALTGWRGSGVRYFVVGLAVVYALIDLAENAAILRLLDAGDGLVGFAAAAHHLTMAKFASLYLCVLVLIVHLRRSV</sequence>
<dbReference type="HOGENOM" id="CLU_140321_0_0_5"/>
<evidence type="ECO:0000256" key="1">
    <source>
        <dbReference type="SAM" id="Phobius"/>
    </source>
</evidence>